<name>A0A182NCR4_9DIPT</name>
<accession>A0A182NCR4</accession>
<sequence>MPHLLASLLLLSCLLHVSSKSLDTSEDVMCGRRLVKTAPLIRNGHNAIAGQWPWHVAIMLKIGSTTEYSCGGSILNENTILTAAHCLFYNKKQISANRIIVSIGQTLLFEAGTVSQTGVAKEVIAHPEFRFSDMVNDIAVIKLASSIRMTDYVQPICLWNATNHDEMPIVGKKGTIVGFGGSDSDEPVDHLQQAFVDIVEPEECIKRDAEVQPFVPVESAIICARGKPGVSARKGDSGGGLYIEEEGRWYLRGTTSHNRNDQNSTQPEELKFTTFTDVAKYLKWIKHYANQS</sequence>
<dbReference type="STRING" id="7168.A0A182NCR4"/>
<dbReference type="InterPro" id="IPR001254">
    <property type="entry name" value="Trypsin_dom"/>
</dbReference>
<dbReference type="EnsemblMetazoa" id="ADIR005428-RA">
    <property type="protein sequence ID" value="ADIR005428-PA"/>
    <property type="gene ID" value="ADIR005428"/>
</dbReference>
<dbReference type="GO" id="GO:0004252">
    <property type="term" value="F:serine-type endopeptidase activity"/>
    <property type="evidence" value="ECO:0007669"/>
    <property type="project" value="InterPro"/>
</dbReference>
<evidence type="ECO:0000256" key="1">
    <source>
        <dbReference type="ARBA" id="ARBA00023157"/>
    </source>
</evidence>
<dbReference type="PROSITE" id="PS50240">
    <property type="entry name" value="TRYPSIN_DOM"/>
    <property type="match status" value="1"/>
</dbReference>
<dbReference type="PANTHER" id="PTHR24260:SF136">
    <property type="entry name" value="GH08193P-RELATED"/>
    <property type="match status" value="1"/>
</dbReference>
<dbReference type="InterPro" id="IPR018114">
    <property type="entry name" value="TRYPSIN_HIS"/>
</dbReference>
<keyword evidence="1" id="KW-1015">Disulfide bond</keyword>
<dbReference type="InterPro" id="IPR051333">
    <property type="entry name" value="CLIP_Serine_Protease"/>
</dbReference>
<dbReference type="AlphaFoldDB" id="A0A182NCR4"/>
<dbReference type="InterPro" id="IPR043504">
    <property type="entry name" value="Peptidase_S1_PA_chymotrypsin"/>
</dbReference>
<reference evidence="6" key="1">
    <citation type="submission" date="2013-03" db="EMBL/GenBank/DDBJ databases">
        <title>The Genome Sequence of Anopheles dirus WRAIR2.</title>
        <authorList>
            <consortium name="The Broad Institute Genomics Platform"/>
            <person name="Neafsey D.E."/>
            <person name="Walton C."/>
            <person name="Walker B."/>
            <person name="Young S.K."/>
            <person name="Zeng Q."/>
            <person name="Gargeya S."/>
            <person name="Fitzgerald M."/>
            <person name="Haas B."/>
            <person name="Abouelleil A."/>
            <person name="Allen A.W."/>
            <person name="Alvarado L."/>
            <person name="Arachchi H.M."/>
            <person name="Berlin A.M."/>
            <person name="Chapman S.B."/>
            <person name="Gainer-Dewar J."/>
            <person name="Goldberg J."/>
            <person name="Griggs A."/>
            <person name="Gujja S."/>
            <person name="Hansen M."/>
            <person name="Howarth C."/>
            <person name="Imamovic A."/>
            <person name="Ireland A."/>
            <person name="Larimer J."/>
            <person name="McCowan C."/>
            <person name="Murphy C."/>
            <person name="Pearson M."/>
            <person name="Poon T.W."/>
            <person name="Priest M."/>
            <person name="Roberts A."/>
            <person name="Saif S."/>
            <person name="Shea T."/>
            <person name="Sisk P."/>
            <person name="Sykes S."/>
            <person name="Wortman J."/>
            <person name="Nusbaum C."/>
            <person name="Birren B."/>
        </authorList>
    </citation>
    <scope>NUCLEOTIDE SEQUENCE [LARGE SCALE GENOMIC DNA]</scope>
    <source>
        <strain evidence="6">WRAIR2</strain>
    </source>
</reference>
<dbReference type="InterPro" id="IPR001314">
    <property type="entry name" value="Peptidase_S1A"/>
</dbReference>
<dbReference type="Proteomes" id="UP000075884">
    <property type="component" value="Unassembled WGS sequence"/>
</dbReference>
<reference evidence="5" key="2">
    <citation type="submission" date="2020-05" db="UniProtKB">
        <authorList>
            <consortium name="EnsemblMetazoa"/>
        </authorList>
    </citation>
    <scope>IDENTIFICATION</scope>
    <source>
        <strain evidence="5">WRAIR2</strain>
    </source>
</reference>
<dbReference type="PROSITE" id="PS00134">
    <property type="entry name" value="TRYPSIN_HIS"/>
    <property type="match status" value="1"/>
</dbReference>
<dbReference type="InterPro" id="IPR009003">
    <property type="entry name" value="Peptidase_S1_PA"/>
</dbReference>
<protein>
    <recommendedName>
        <fullName evidence="4">Peptidase S1 domain-containing protein</fullName>
    </recommendedName>
</protein>
<dbReference type="Pfam" id="PF00089">
    <property type="entry name" value="Trypsin"/>
    <property type="match status" value="1"/>
</dbReference>
<keyword evidence="6" id="KW-1185">Reference proteome</keyword>
<evidence type="ECO:0000256" key="2">
    <source>
        <dbReference type="ARBA" id="ARBA00024195"/>
    </source>
</evidence>
<dbReference type="CDD" id="cd00190">
    <property type="entry name" value="Tryp_SPc"/>
    <property type="match status" value="1"/>
</dbReference>
<comment type="similarity">
    <text evidence="2">Belongs to the peptidase S1 family. CLIP subfamily.</text>
</comment>
<organism evidence="5 6">
    <name type="scientific">Anopheles dirus</name>
    <dbReference type="NCBI Taxonomy" id="7168"/>
    <lineage>
        <taxon>Eukaryota</taxon>
        <taxon>Metazoa</taxon>
        <taxon>Ecdysozoa</taxon>
        <taxon>Arthropoda</taxon>
        <taxon>Hexapoda</taxon>
        <taxon>Insecta</taxon>
        <taxon>Pterygota</taxon>
        <taxon>Neoptera</taxon>
        <taxon>Endopterygota</taxon>
        <taxon>Diptera</taxon>
        <taxon>Nematocera</taxon>
        <taxon>Culicoidea</taxon>
        <taxon>Culicidae</taxon>
        <taxon>Anophelinae</taxon>
        <taxon>Anopheles</taxon>
    </lineage>
</organism>
<feature type="signal peptide" evidence="3">
    <location>
        <begin position="1"/>
        <end position="19"/>
    </location>
</feature>
<dbReference type="GO" id="GO:0006508">
    <property type="term" value="P:proteolysis"/>
    <property type="evidence" value="ECO:0007669"/>
    <property type="project" value="InterPro"/>
</dbReference>
<feature type="domain" description="Peptidase S1" evidence="4">
    <location>
        <begin position="41"/>
        <end position="290"/>
    </location>
</feature>
<dbReference type="SMART" id="SM00020">
    <property type="entry name" value="Tryp_SPc"/>
    <property type="match status" value="1"/>
</dbReference>
<feature type="chain" id="PRO_5008129649" description="Peptidase S1 domain-containing protein" evidence="3">
    <location>
        <begin position="20"/>
        <end position="292"/>
    </location>
</feature>
<dbReference type="SUPFAM" id="SSF50494">
    <property type="entry name" value="Trypsin-like serine proteases"/>
    <property type="match status" value="1"/>
</dbReference>
<dbReference type="Gene3D" id="2.40.10.10">
    <property type="entry name" value="Trypsin-like serine proteases"/>
    <property type="match status" value="1"/>
</dbReference>
<evidence type="ECO:0000256" key="3">
    <source>
        <dbReference type="SAM" id="SignalP"/>
    </source>
</evidence>
<dbReference type="PANTHER" id="PTHR24260">
    <property type="match status" value="1"/>
</dbReference>
<dbReference type="VEuPathDB" id="VectorBase:ADIR005428"/>
<dbReference type="PRINTS" id="PR00722">
    <property type="entry name" value="CHYMOTRYPSIN"/>
</dbReference>
<evidence type="ECO:0000313" key="6">
    <source>
        <dbReference type="Proteomes" id="UP000075884"/>
    </source>
</evidence>
<evidence type="ECO:0000259" key="4">
    <source>
        <dbReference type="PROSITE" id="PS50240"/>
    </source>
</evidence>
<proteinExistence type="inferred from homology"/>
<keyword evidence="3" id="KW-0732">Signal</keyword>
<evidence type="ECO:0000313" key="5">
    <source>
        <dbReference type="EnsemblMetazoa" id="ADIR005428-PA"/>
    </source>
</evidence>
<dbReference type="FunFam" id="2.40.10.10:FF:000068">
    <property type="entry name" value="transmembrane protease serine 2"/>
    <property type="match status" value="1"/>
</dbReference>